<gene>
    <name evidence="1" type="ORF">ACFP50_23780</name>
</gene>
<reference evidence="2" key="1">
    <citation type="journal article" date="2019" name="Int. J. Syst. Evol. Microbiol.">
        <title>The Global Catalogue of Microorganisms (GCM) 10K type strain sequencing project: providing services to taxonomists for standard genome sequencing and annotation.</title>
        <authorList>
            <consortium name="The Broad Institute Genomics Platform"/>
            <consortium name="The Broad Institute Genome Sequencing Center for Infectious Disease"/>
            <person name="Wu L."/>
            <person name="Ma J."/>
        </authorList>
    </citation>
    <scope>NUCLEOTIDE SEQUENCE [LARGE SCALE GENOMIC DNA]</scope>
    <source>
        <strain evidence="2">JCM 12763</strain>
    </source>
</reference>
<dbReference type="EMBL" id="JBHSPT010000054">
    <property type="protein sequence ID" value="MFC6058364.1"/>
    <property type="molecule type" value="Genomic_DNA"/>
</dbReference>
<dbReference type="InterPro" id="IPR005560">
    <property type="entry name" value="Csp_YhjQ"/>
</dbReference>
<dbReference type="PANTHER" id="PTHR37310:SF1">
    <property type="entry name" value="CYTOPLASMIC PROTEIN"/>
    <property type="match status" value="1"/>
</dbReference>
<dbReference type="CDD" id="cd08026">
    <property type="entry name" value="DUF326"/>
    <property type="match status" value="1"/>
</dbReference>
<accession>A0ABW1M4R5</accession>
<dbReference type="RefSeq" id="WP_386401057.1">
    <property type="nucleotide sequence ID" value="NZ_JBHSPT010000054.1"/>
</dbReference>
<keyword evidence="2" id="KW-1185">Reference proteome</keyword>
<dbReference type="Proteomes" id="UP001596242">
    <property type="component" value="Unassembled WGS sequence"/>
</dbReference>
<sequence>MMHAEQMSPEMKKCVDACLTTYSMCEETTNYCLQKGGQYLDSAMMRTLMDCADMARMCADMCMRMSPMSSDMCTLCARISDMCKDACMRMADDPQMKRCAEACRASAEACRAMAGARA</sequence>
<proteinExistence type="predicted"/>
<evidence type="ECO:0000313" key="1">
    <source>
        <dbReference type="EMBL" id="MFC6058364.1"/>
    </source>
</evidence>
<name>A0ABW1M4R5_9ACTN</name>
<dbReference type="PANTHER" id="PTHR37310">
    <property type="entry name" value="CYTOPLASMIC PROTEIN-RELATED"/>
    <property type="match status" value="1"/>
</dbReference>
<dbReference type="Pfam" id="PF03860">
    <property type="entry name" value="Csp"/>
    <property type="match status" value="1"/>
</dbReference>
<comment type="caution">
    <text evidence="1">The sequence shown here is derived from an EMBL/GenBank/DDBJ whole genome shotgun (WGS) entry which is preliminary data.</text>
</comment>
<protein>
    <submittedName>
        <fullName evidence="1">Four-helix bundle copper-binding protein</fullName>
    </submittedName>
</protein>
<dbReference type="InterPro" id="IPR044543">
    <property type="entry name" value="YHJQ-like"/>
</dbReference>
<dbReference type="Gene3D" id="1.20.1270.360">
    <property type="match status" value="1"/>
</dbReference>
<evidence type="ECO:0000313" key="2">
    <source>
        <dbReference type="Proteomes" id="UP001596242"/>
    </source>
</evidence>
<organism evidence="1 2">
    <name type="scientific">Streptomyces pratens</name>
    <dbReference type="NCBI Taxonomy" id="887456"/>
    <lineage>
        <taxon>Bacteria</taxon>
        <taxon>Bacillati</taxon>
        <taxon>Actinomycetota</taxon>
        <taxon>Actinomycetes</taxon>
        <taxon>Kitasatosporales</taxon>
        <taxon>Streptomycetaceae</taxon>
        <taxon>Streptomyces</taxon>
    </lineage>
</organism>